<feature type="domain" description="Histidine kinase" evidence="9">
    <location>
        <begin position="411"/>
        <end position="626"/>
    </location>
</feature>
<dbReference type="PRINTS" id="PR00344">
    <property type="entry name" value="BCTRLSENSOR"/>
</dbReference>
<dbReference type="SUPFAM" id="SSF48452">
    <property type="entry name" value="TPR-like"/>
    <property type="match status" value="2"/>
</dbReference>
<dbReference type="AlphaFoldDB" id="A0A1I1XM83"/>
<evidence type="ECO:0000259" key="9">
    <source>
        <dbReference type="PROSITE" id="PS50109"/>
    </source>
</evidence>
<dbReference type="InterPro" id="IPR036890">
    <property type="entry name" value="HATPase_C_sf"/>
</dbReference>
<evidence type="ECO:0000256" key="7">
    <source>
        <dbReference type="ARBA" id="ARBA00023012"/>
    </source>
</evidence>
<dbReference type="GO" id="GO:0030295">
    <property type="term" value="F:protein kinase activator activity"/>
    <property type="evidence" value="ECO:0007669"/>
    <property type="project" value="TreeGrafter"/>
</dbReference>
<dbReference type="InterPro" id="IPR011990">
    <property type="entry name" value="TPR-like_helical_dom_sf"/>
</dbReference>
<evidence type="ECO:0000313" key="11">
    <source>
        <dbReference type="Proteomes" id="UP000199672"/>
    </source>
</evidence>
<evidence type="ECO:0000256" key="2">
    <source>
        <dbReference type="ARBA" id="ARBA00012438"/>
    </source>
</evidence>
<dbReference type="InterPro" id="IPR050351">
    <property type="entry name" value="BphY/WalK/GraS-like"/>
</dbReference>
<dbReference type="GO" id="GO:0007234">
    <property type="term" value="P:osmosensory signaling via phosphorelay pathway"/>
    <property type="evidence" value="ECO:0007669"/>
    <property type="project" value="TreeGrafter"/>
</dbReference>
<dbReference type="Proteomes" id="UP000199672">
    <property type="component" value="Unassembled WGS sequence"/>
</dbReference>
<dbReference type="GO" id="GO:0000156">
    <property type="term" value="F:phosphorelay response regulator activity"/>
    <property type="evidence" value="ECO:0007669"/>
    <property type="project" value="TreeGrafter"/>
</dbReference>
<keyword evidence="4" id="KW-0547">Nucleotide-binding</keyword>
<dbReference type="InterPro" id="IPR005467">
    <property type="entry name" value="His_kinase_dom"/>
</dbReference>
<name>A0A1I1XM83_9FLAO</name>
<keyword evidence="8" id="KW-0472">Membrane</keyword>
<dbReference type="RefSeq" id="WP_167365500.1">
    <property type="nucleotide sequence ID" value="NZ_FOMH01000020.1"/>
</dbReference>
<protein>
    <recommendedName>
        <fullName evidence="2">histidine kinase</fullName>
        <ecNumber evidence="2">2.7.13.3</ecNumber>
    </recommendedName>
</protein>
<dbReference type="PANTHER" id="PTHR42878">
    <property type="entry name" value="TWO-COMPONENT HISTIDINE KINASE"/>
    <property type="match status" value="1"/>
</dbReference>
<dbReference type="PANTHER" id="PTHR42878:SF7">
    <property type="entry name" value="SENSOR HISTIDINE KINASE GLRK"/>
    <property type="match status" value="1"/>
</dbReference>
<proteinExistence type="predicted"/>
<evidence type="ECO:0000313" key="10">
    <source>
        <dbReference type="EMBL" id="SFE08437.1"/>
    </source>
</evidence>
<evidence type="ECO:0000256" key="6">
    <source>
        <dbReference type="ARBA" id="ARBA00022840"/>
    </source>
</evidence>
<evidence type="ECO:0000256" key="4">
    <source>
        <dbReference type="ARBA" id="ARBA00022741"/>
    </source>
</evidence>
<keyword evidence="8" id="KW-0812">Transmembrane</keyword>
<keyword evidence="3" id="KW-0808">Transferase</keyword>
<dbReference type="PROSITE" id="PS50109">
    <property type="entry name" value="HIS_KIN"/>
    <property type="match status" value="1"/>
</dbReference>
<evidence type="ECO:0000256" key="3">
    <source>
        <dbReference type="ARBA" id="ARBA00022679"/>
    </source>
</evidence>
<accession>A0A1I1XM83</accession>
<dbReference type="Gene3D" id="3.30.565.10">
    <property type="entry name" value="Histidine kinase-like ATPase, C-terminal domain"/>
    <property type="match status" value="1"/>
</dbReference>
<dbReference type="SMART" id="SM00387">
    <property type="entry name" value="HATPase_c"/>
    <property type="match status" value="1"/>
</dbReference>
<reference evidence="11" key="1">
    <citation type="submission" date="2016-10" db="EMBL/GenBank/DDBJ databases">
        <authorList>
            <person name="Varghese N."/>
            <person name="Submissions S."/>
        </authorList>
    </citation>
    <scope>NUCLEOTIDE SEQUENCE [LARGE SCALE GENOMIC DNA]</scope>
    <source>
        <strain evidence="11">CGMCC 1.10370</strain>
    </source>
</reference>
<dbReference type="STRING" id="739143.SAMN05216297_12025"/>
<feature type="transmembrane region" description="Helical" evidence="8">
    <location>
        <begin position="352"/>
        <end position="374"/>
    </location>
</feature>
<sequence length="629" mass="72442">MTSPYRNLQGIALAIIFFLIAGTSVSQTKEINALQLSLKKVSDRKVLVDKYNRLAMLSQMRFRDSCHYYSLKALKIANDINYLKGTADALNCQGIYYLSTNNYLSAKYFNDALAIYRMIGDQENQAQLLMNMSVLMFVDNNRTEAKKYIYRAYEQSKISGRDSIQSIILSDILTMDGSLTNEARDRIFKKGLAVAQKYKDYPMIISYQNNLGTELYNKGEKLQGVRILTQSVKLAQREGSEYVKVSAYMTLGEMMLDLKRYKQGINYYELGMMDSEKFGYTERYLAFAERLYNFYKERKDTDKAFEYASMLLSKQSQYAESVKESGYNYLSYVSKESLLEKTKIKYREQKRLALFLALAVLAMLLLCFALWLALTSRKKYLESQQKLHNASLERNRELEMSDRFNMMLISILAHDIREPFSNISMITKFYNEGMISTEQEMKTVMSELYKITVQGISFMDGLLLWIRSRKENYSLPAEELMALEILREANQFFESTQKENAVHTAFDVPENFMFYAPRQIALFILRNLIHNATKYSAKGGTIKIRVYTENQMDVFAVQDKGKGMGAEALDSLFKADSASYQDSVKGGAGIALKISHEMLEKIGGRIWAESQIGEGTTFFVCFRPKKRVQ</sequence>
<organism evidence="10 11">
    <name type="scientific">Flavobacterium phragmitis</name>
    <dbReference type="NCBI Taxonomy" id="739143"/>
    <lineage>
        <taxon>Bacteria</taxon>
        <taxon>Pseudomonadati</taxon>
        <taxon>Bacteroidota</taxon>
        <taxon>Flavobacteriia</taxon>
        <taxon>Flavobacteriales</taxon>
        <taxon>Flavobacteriaceae</taxon>
        <taxon>Flavobacterium</taxon>
    </lineage>
</organism>
<dbReference type="InterPro" id="IPR004358">
    <property type="entry name" value="Sig_transdc_His_kin-like_C"/>
</dbReference>
<keyword evidence="11" id="KW-1185">Reference proteome</keyword>
<dbReference type="SUPFAM" id="SSF55874">
    <property type="entry name" value="ATPase domain of HSP90 chaperone/DNA topoisomerase II/histidine kinase"/>
    <property type="match status" value="1"/>
</dbReference>
<evidence type="ECO:0000256" key="8">
    <source>
        <dbReference type="SAM" id="Phobius"/>
    </source>
</evidence>
<gene>
    <name evidence="10" type="ORF">SAMN05216297_12025</name>
</gene>
<evidence type="ECO:0000256" key="5">
    <source>
        <dbReference type="ARBA" id="ARBA00022777"/>
    </source>
</evidence>
<comment type="catalytic activity">
    <reaction evidence="1">
        <text>ATP + protein L-histidine = ADP + protein N-phospho-L-histidine.</text>
        <dbReference type="EC" id="2.7.13.3"/>
    </reaction>
</comment>
<keyword evidence="5 10" id="KW-0418">Kinase</keyword>
<dbReference type="Gene3D" id="1.25.40.10">
    <property type="entry name" value="Tetratricopeptide repeat domain"/>
    <property type="match status" value="2"/>
</dbReference>
<keyword evidence="6" id="KW-0067">ATP-binding</keyword>
<keyword evidence="8" id="KW-1133">Transmembrane helix</keyword>
<dbReference type="Pfam" id="PF02518">
    <property type="entry name" value="HATPase_c"/>
    <property type="match status" value="1"/>
</dbReference>
<dbReference type="EMBL" id="FOMH01000020">
    <property type="protein sequence ID" value="SFE08437.1"/>
    <property type="molecule type" value="Genomic_DNA"/>
</dbReference>
<keyword evidence="7" id="KW-0902">Two-component regulatory system</keyword>
<dbReference type="GO" id="GO:0005524">
    <property type="term" value="F:ATP binding"/>
    <property type="evidence" value="ECO:0007669"/>
    <property type="project" value="UniProtKB-KW"/>
</dbReference>
<dbReference type="InterPro" id="IPR003594">
    <property type="entry name" value="HATPase_dom"/>
</dbReference>
<dbReference type="EC" id="2.7.13.3" evidence="2"/>
<dbReference type="GO" id="GO:0004673">
    <property type="term" value="F:protein histidine kinase activity"/>
    <property type="evidence" value="ECO:0007669"/>
    <property type="project" value="UniProtKB-EC"/>
</dbReference>
<evidence type="ECO:0000256" key="1">
    <source>
        <dbReference type="ARBA" id="ARBA00000085"/>
    </source>
</evidence>